<dbReference type="AlphaFoldDB" id="A0AAW3R0I0"/>
<accession>A0AAW3R0I0</accession>
<comment type="caution">
    <text evidence="1">The sequence shown here is derived from an EMBL/GenBank/DDBJ whole genome shotgun (WGS) entry which is preliminary data.</text>
</comment>
<evidence type="ECO:0008006" key="3">
    <source>
        <dbReference type="Google" id="ProtNLM"/>
    </source>
</evidence>
<sequence>MTRDRKDIDASLQRKGFKRDNGDHQYYIYHNLAGRKTIKKTKMSMGQSHKTIGDPLLGQMARQLGLNKTSFLKLVDCTLDQVGYEALAFPQKKN</sequence>
<proteinExistence type="predicted"/>
<protein>
    <recommendedName>
        <fullName evidence="3">Addiction module toxin, HicA family</fullName>
    </recommendedName>
</protein>
<dbReference type="EMBL" id="LHZN01000100">
    <property type="protein sequence ID" value="KXV41768.1"/>
    <property type="molecule type" value="Genomic_DNA"/>
</dbReference>
<dbReference type="RefSeq" id="WP_062027797.1">
    <property type="nucleotide sequence ID" value="NZ_BEWL01000009.1"/>
</dbReference>
<dbReference type="Proteomes" id="UP000075682">
    <property type="component" value="Unassembled WGS sequence"/>
</dbReference>
<gene>
    <name evidence="1" type="ORF">AD941_02635</name>
</gene>
<evidence type="ECO:0000313" key="1">
    <source>
        <dbReference type="EMBL" id="KXV41768.1"/>
    </source>
</evidence>
<organism evidence="1 2">
    <name type="scientific">Gluconobacter albidus</name>
    <dbReference type="NCBI Taxonomy" id="318683"/>
    <lineage>
        <taxon>Bacteria</taxon>
        <taxon>Pseudomonadati</taxon>
        <taxon>Pseudomonadota</taxon>
        <taxon>Alphaproteobacteria</taxon>
        <taxon>Acetobacterales</taxon>
        <taxon>Acetobacteraceae</taxon>
        <taxon>Gluconobacter</taxon>
    </lineage>
</organism>
<name>A0AAW3R0I0_9PROT</name>
<reference evidence="1 2" key="1">
    <citation type="submission" date="2015-06" db="EMBL/GenBank/DDBJ databases">
        <title>Improved classification and identification of acetic acid bacteria using matrix-assisted laser desorption/ionization time-of-flight mass spectrometry; Gluconobacter nephelii and Gluconobacter uchimurae are later heterotypic synonyms of Gluconobacter japonicus and Gluconobacter oxydans, respectively.</title>
        <authorList>
            <person name="Li L."/>
            <person name="Cleenwerck I."/>
            <person name="De Vuyst L."/>
            <person name="Vandamme P."/>
        </authorList>
    </citation>
    <scope>NUCLEOTIDE SEQUENCE [LARGE SCALE GENOMIC DNA]</scope>
    <source>
        <strain evidence="1 2">LMG 1356</strain>
    </source>
</reference>
<evidence type="ECO:0000313" key="2">
    <source>
        <dbReference type="Proteomes" id="UP000075682"/>
    </source>
</evidence>